<dbReference type="PANTHER" id="PTHR34817:SF2">
    <property type="entry name" value="NUCLEOTIDYLTRANSFERASE"/>
    <property type="match status" value="1"/>
</dbReference>
<organism evidence="1 2">
    <name type="scientific">Halospeciosus flavus</name>
    <dbReference type="NCBI Taxonomy" id="3032283"/>
    <lineage>
        <taxon>Archaea</taxon>
        <taxon>Methanobacteriati</taxon>
        <taxon>Methanobacteriota</taxon>
        <taxon>Stenosarchaea group</taxon>
        <taxon>Halobacteria</taxon>
        <taxon>Halobacteriales</taxon>
        <taxon>Halobacteriaceae</taxon>
        <taxon>Halospeciosus</taxon>
    </lineage>
</organism>
<comment type="caution">
    <text evidence="1">The sequence shown here is derived from an EMBL/GenBank/DDBJ whole genome shotgun (WGS) entry which is preliminary data.</text>
</comment>
<dbReference type="PANTHER" id="PTHR34817">
    <property type="entry name" value="NUCLEOTIDYLTRANSFERASE"/>
    <property type="match status" value="1"/>
</dbReference>
<evidence type="ECO:0000313" key="1">
    <source>
        <dbReference type="EMBL" id="MFC7199148.1"/>
    </source>
</evidence>
<dbReference type="InterPro" id="IPR043519">
    <property type="entry name" value="NT_sf"/>
</dbReference>
<evidence type="ECO:0000313" key="2">
    <source>
        <dbReference type="Proteomes" id="UP001596447"/>
    </source>
</evidence>
<dbReference type="EMBL" id="JBHTAR010000011">
    <property type="protein sequence ID" value="MFC7199148.1"/>
    <property type="molecule type" value="Genomic_DNA"/>
</dbReference>
<dbReference type="RefSeq" id="WP_279529092.1">
    <property type="nucleotide sequence ID" value="NZ_CP122312.1"/>
</dbReference>
<proteinExistence type="predicted"/>
<gene>
    <name evidence="1" type="ORF">ACFQJ9_06915</name>
</gene>
<protein>
    <submittedName>
        <fullName evidence="1">DNA polymerase beta superfamily protein</fullName>
    </submittedName>
</protein>
<dbReference type="SUPFAM" id="SSF81301">
    <property type="entry name" value="Nucleotidyltransferase"/>
    <property type="match status" value="1"/>
</dbReference>
<reference evidence="1 2" key="1">
    <citation type="journal article" date="2019" name="Int. J. Syst. Evol. Microbiol.">
        <title>The Global Catalogue of Microorganisms (GCM) 10K type strain sequencing project: providing services to taxonomists for standard genome sequencing and annotation.</title>
        <authorList>
            <consortium name="The Broad Institute Genomics Platform"/>
            <consortium name="The Broad Institute Genome Sequencing Center for Infectious Disease"/>
            <person name="Wu L."/>
            <person name="Ma J."/>
        </authorList>
    </citation>
    <scope>NUCLEOTIDE SEQUENCE [LARGE SCALE GENOMIC DNA]</scope>
    <source>
        <strain evidence="1 2">XZGYJ-43</strain>
    </source>
</reference>
<name>A0ABD5Z2E0_9EURY</name>
<accession>A0ABD5Z2E0</accession>
<dbReference type="AlphaFoldDB" id="A0ABD5Z2E0"/>
<dbReference type="InterPro" id="IPR018775">
    <property type="entry name" value="RlaP"/>
</dbReference>
<sequence length="269" mass="30140">MSAVDPDPPEAVERALARVEDEYDVRVLVAHGVGSRAWNLAGPDSDYDVGVVFAQRPVEYVQLGTYVESVHDEFAGVDVKAWNAKRFAELLVDSNPAALEFLCSPLVYRRHIDVSGLAEHVRERFVPIDLYHHYRSLATRQHEKYVRTGRDPTVSRNLHVVRAALYARSVRETHDFPTLDFPDFLDEVETGEITVDDRVFTAARELVARKRAGEGDAAVGDPFGDLVASLPEHVDPEQHNVRGVERDRVNAFLARALDAEVETDRAQTS</sequence>
<dbReference type="Proteomes" id="UP001596447">
    <property type="component" value="Unassembled WGS sequence"/>
</dbReference>
<dbReference type="Pfam" id="PF10127">
    <property type="entry name" value="RlaP"/>
    <property type="match status" value="1"/>
</dbReference>
<keyword evidence="2" id="KW-1185">Reference proteome</keyword>